<accession>A0ABZ1UQA5</accession>
<proteinExistence type="predicted"/>
<reference evidence="1 2" key="1">
    <citation type="journal article" date="2019" name="Int. J. Syst. Evol. Microbiol.">
        <title>The Draft Whole-Genome Sequence of the Antibiotic Producer Empedobacter haloabium ATCC 31962 Provides Indications for Its Taxonomic Reclassification.</title>
        <authorList>
            <person name="Miess H."/>
            <person name="Arlt P."/>
            <person name="Apel A.K."/>
            <person name="Weber T."/>
            <person name="Nieselt K."/>
            <person name="Hanssen F."/>
            <person name="Czemmel S."/>
            <person name="Nahnsen S."/>
            <person name="Gross H."/>
        </authorList>
    </citation>
    <scope>NUCLEOTIDE SEQUENCE [LARGE SCALE GENOMIC DNA]</scope>
    <source>
        <strain evidence="1 2">ATCC 31962</strain>
    </source>
</reference>
<protein>
    <submittedName>
        <fullName evidence="1">Uncharacterized protein</fullName>
    </submittedName>
</protein>
<evidence type="ECO:0000313" key="2">
    <source>
        <dbReference type="Proteomes" id="UP000321323"/>
    </source>
</evidence>
<dbReference type="Proteomes" id="UP000321323">
    <property type="component" value="Chromosome"/>
</dbReference>
<gene>
    <name evidence="1" type="ORF">E7V67_006310</name>
</gene>
<name>A0ABZ1UQA5_9BURK</name>
<sequence length="94" mass="10449">MRADVLADLLAGLGECDAPPEAIAEFRQLIEAVGARHGLLAPVQAQRIEFAHQLLRDGRARAEIRDRLMCRYQVGESQAYRDIAAALQIVPKQR</sequence>
<keyword evidence="2" id="KW-1185">Reference proteome</keyword>
<evidence type="ECO:0000313" key="1">
    <source>
        <dbReference type="EMBL" id="WUR14719.1"/>
    </source>
</evidence>
<organism evidence="1 2">
    <name type="scientific">[Empedobacter] haloabium</name>
    <dbReference type="NCBI Taxonomy" id="592317"/>
    <lineage>
        <taxon>Bacteria</taxon>
        <taxon>Pseudomonadati</taxon>
        <taxon>Pseudomonadota</taxon>
        <taxon>Betaproteobacteria</taxon>
        <taxon>Burkholderiales</taxon>
        <taxon>Oxalobacteraceae</taxon>
        <taxon>Telluria group</taxon>
        <taxon>Telluria group incertae sedis</taxon>
    </lineage>
</organism>
<dbReference type="EMBL" id="CP136508">
    <property type="protein sequence ID" value="WUR14719.1"/>
    <property type="molecule type" value="Genomic_DNA"/>
</dbReference>